<comment type="caution">
    <text evidence="2">The sequence shown here is derived from an EMBL/GenBank/DDBJ whole genome shotgun (WGS) entry which is preliminary data.</text>
</comment>
<name>W4UU98_9BACE</name>
<dbReference type="AlphaFoldDB" id="W4UU98"/>
<keyword evidence="3" id="KW-1185">Reference proteome</keyword>
<evidence type="ECO:0000256" key="1">
    <source>
        <dbReference type="SAM" id="Coils"/>
    </source>
</evidence>
<accession>W4UU98</accession>
<sequence length="177" mass="20903">MIYPQNFEQKIGFDQIRQLLRDKCLSTLGEERVTNMAFSDQYAEVNEWLNQVTEFVRIIQEEDNFPDQFFFDVRPSLKRVRIEGMYLDEQELFDLRRSLETIRDIVRFLHKESEEEEGDSPYPSLRHLAGDIAVFPQLIGKIDGILNKYGKIKDNASNELARIRRELASTMEIFPVH</sequence>
<keyword evidence="1" id="KW-0175">Coiled coil</keyword>
<dbReference type="EMBL" id="BAIV01000016">
    <property type="protein sequence ID" value="GAE84397.1"/>
    <property type="molecule type" value="Genomic_DNA"/>
</dbReference>
<gene>
    <name evidence="2" type="ORF">JCM10512_2739</name>
</gene>
<organism evidence="2 3">
    <name type="scientific">Bacteroides reticulotermitis JCM 10512</name>
    <dbReference type="NCBI Taxonomy" id="1445607"/>
    <lineage>
        <taxon>Bacteria</taxon>
        <taxon>Pseudomonadati</taxon>
        <taxon>Bacteroidota</taxon>
        <taxon>Bacteroidia</taxon>
        <taxon>Bacteroidales</taxon>
        <taxon>Bacteroidaceae</taxon>
        <taxon>Bacteroides</taxon>
    </lineage>
</organism>
<dbReference type="Proteomes" id="UP000019131">
    <property type="component" value="Unassembled WGS sequence"/>
</dbReference>
<feature type="coiled-coil region" evidence="1">
    <location>
        <begin position="146"/>
        <end position="173"/>
    </location>
</feature>
<dbReference type="STRING" id="1445607.JCM10512_2739"/>
<evidence type="ECO:0000313" key="2">
    <source>
        <dbReference type="EMBL" id="GAE84397.1"/>
    </source>
</evidence>
<proteinExistence type="predicted"/>
<reference evidence="2 3" key="1">
    <citation type="journal article" date="2014" name="Genome Announc.">
        <title>Draft Genome Sequence of Bacteroides reticulotermitis Strain JCM 10512T, Isolated from the Gut of a Termite.</title>
        <authorList>
            <person name="Yuki M."/>
            <person name="Oshima K."/>
            <person name="Suda W."/>
            <person name="Sakamoto M."/>
            <person name="Iida T."/>
            <person name="Hattori M."/>
            <person name="Ohkuma M."/>
        </authorList>
    </citation>
    <scope>NUCLEOTIDE SEQUENCE [LARGE SCALE GENOMIC DNA]</scope>
    <source>
        <strain evidence="2 3">JCM 10512</strain>
    </source>
</reference>
<dbReference type="InterPro" id="IPR036187">
    <property type="entry name" value="DNA_mismatch_repair_MutS_sf"/>
</dbReference>
<evidence type="ECO:0000313" key="3">
    <source>
        <dbReference type="Proteomes" id="UP000019131"/>
    </source>
</evidence>
<protein>
    <submittedName>
        <fullName evidence="2">Recombination inhibitory protein MutS2</fullName>
    </submittedName>
</protein>
<dbReference type="SUPFAM" id="SSF48334">
    <property type="entry name" value="DNA repair protein MutS, domain III"/>
    <property type="match status" value="1"/>
</dbReference>